<dbReference type="PANTHER" id="PTHR30595:SF6">
    <property type="entry name" value="SCHLAFEN ALBA-2 DOMAIN-CONTAINING PROTEIN"/>
    <property type="match status" value="1"/>
</dbReference>
<keyword evidence="1" id="KW-0067">ATP-binding</keyword>
<sequence length="90" mass="10400">MVQLFRNRLEITSPGGLPNTLTLDKIRYGNSAPRNIFLVKYLDNLRYFDGLGRGIPMMIKAMGERIRLEEIGGLFRTTLYPNTDIPWRGR</sequence>
<dbReference type="Pfam" id="PF13749">
    <property type="entry name" value="HATPase_c_4"/>
    <property type="match status" value="1"/>
</dbReference>
<gene>
    <name evidence="1" type="ORF">BECKFW1821C_GA0114237_100537</name>
</gene>
<dbReference type="GO" id="GO:0004386">
    <property type="term" value="F:helicase activity"/>
    <property type="evidence" value="ECO:0007669"/>
    <property type="project" value="UniProtKB-KW"/>
</dbReference>
<accession>A0A450TBL5</accession>
<protein>
    <submittedName>
        <fullName evidence="1">ATP-dependent DNA helicase RecG</fullName>
    </submittedName>
</protein>
<reference evidence="1" key="1">
    <citation type="submission" date="2019-02" db="EMBL/GenBank/DDBJ databases">
        <authorList>
            <person name="Gruber-Vodicka R. H."/>
            <person name="Seah K. B. B."/>
        </authorList>
    </citation>
    <scope>NUCLEOTIDE SEQUENCE</scope>
    <source>
        <strain evidence="1">BECK_BZ131</strain>
    </source>
</reference>
<dbReference type="AlphaFoldDB" id="A0A450TBL5"/>
<keyword evidence="1" id="KW-0378">Hydrolase</keyword>
<dbReference type="EMBL" id="CAADFE010000005">
    <property type="protein sequence ID" value="VFJ64113.1"/>
    <property type="molecule type" value="Genomic_DNA"/>
</dbReference>
<name>A0A450TBL5_9GAMM</name>
<evidence type="ECO:0000313" key="1">
    <source>
        <dbReference type="EMBL" id="VFJ64113.1"/>
    </source>
</evidence>
<organism evidence="1">
    <name type="scientific">Candidatus Kentrum sp. FW</name>
    <dbReference type="NCBI Taxonomy" id="2126338"/>
    <lineage>
        <taxon>Bacteria</taxon>
        <taxon>Pseudomonadati</taxon>
        <taxon>Pseudomonadota</taxon>
        <taxon>Gammaproteobacteria</taxon>
        <taxon>Candidatus Kentrum</taxon>
    </lineage>
</organism>
<keyword evidence="1" id="KW-0547">Nucleotide-binding</keyword>
<dbReference type="PANTHER" id="PTHR30595">
    <property type="entry name" value="GLPR-RELATED TRANSCRIPTIONAL REPRESSOR"/>
    <property type="match status" value="1"/>
</dbReference>
<keyword evidence="1" id="KW-0347">Helicase</keyword>
<dbReference type="InterPro" id="IPR038475">
    <property type="entry name" value="RecG_C_sf"/>
</dbReference>
<dbReference type="Gene3D" id="3.30.565.60">
    <property type="match status" value="1"/>
</dbReference>
<proteinExistence type="predicted"/>